<dbReference type="InterPro" id="IPR009939">
    <property type="entry name" value="Chitosanase_fungal"/>
</dbReference>
<dbReference type="EMBL" id="VXIS01000124">
    <property type="protein sequence ID" value="KAA8902930.1"/>
    <property type="molecule type" value="Genomic_DNA"/>
</dbReference>
<dbReference type="PANTHER" id="PTHR42061:SF6">
    <property type="entry name" value="ENDO-CHITOSANASE"/>
    <property type="match status" value="1"/>
</dbReference>
<keyword evidence="6 10" id="KW-0378">Hydrolase</keyword>
<comment type="function">
    <text evidence="10">Chitosanase catalyzing the endo-type cleavage of chitosan, the deacylated form of chitin. Chitosanase may be crucial in the degradation of the deacetylated portion of chitin in the fungal cell wall.</text>
</comment>
<dbReference type="GO" id="GO:0000272">
    <property type="term" value="P:polysaccharide catabolic process"/>
    <property type="evidence" value="ECO:0007669"/>
    <property type="project" value="UniProtKB-KW"/>
</dbReference>
<evidence type="ECO:0000256" key="1">
    <source>
        <dbReference type="ARBA" id="ARBA00000405"/>
    </source>
</evidence>
<comment type="catalytic activity">
    <reaction evidence="1 10">
        <text>Endohydrolysis of beta-(1-&gt;4)-linkages between D-glucosamine residues in a partly acetylated chitosan.</text>
        <dbReference type="EC" id="3.2.1.132"/>
    </reaction>
</comment>
<evidence type="ECO:0000256" key="7">
    <source>
        <dbReference type="ARBA" id="ARBA00023277"/>
    </source>
</evidence>
<sequence length="339" mass="34493">MRYSSLIALSLAVVGIRAYNIPPALQTFYNGVKNGGCKSWLDNNHNLQDGHGHKGFGFCTDTAGALYVSGPGELADMDIDCDGAHKCTGDGSFQSGTAFDDILQSQGYGIESLDASKHTFVVLGTCDVAVDTLTGGPIQPLSLVAVVCNNQLHYAVFGDTNGCDDDNFTGEASLSLGQLCFPNEGLNGDNGHDAHDVLYLAFTGKNAVPGPHGAAWTASNPQDFEASLKSLGDTLIAGLFGGSGSTPTTNTGPTTAPSPTSSCTWAGHCAGATCSSDNDCSDALTCQNGKCAAAGGVTTTSTPKPTPTCSWAGHCAGASCSSDDDCSDSLTCQNGKCAA</sequence>
<dbReference type="InParanoid" id="A0A5J5ESZ4"/>
<dbReference type="PANTHER" id="PTHR42061">
    <property type="entry name" value="ENDO-CHITOSANASE"/>
    <property type="match status" value="1"/>
</dbReference>
<evidence type="ECO:0000256" key="3">
    <source>
        <dbReference type="ARBA" id="ARBA00007799"/>
    </source>
</evidence>
<dbReference type="GO" id="GO:0016977">
    <property type="term" value="F:chitosanase activity"/>
    <property type="evidence" value="ECO:0007669"/>
    <property type="project" value="UniProtKB-EC"/>
</dbReference>
<evidence type="ECO:0000256" key="6">
    <source>
        <dbReference type="ARBA" id="ARBA00022801"/>
    </source>
</evidence>
<dbReference type="OrthoDB" id="4756206at2759"/>
<proteinExistence type="inferred from homology"/>
<protein>
    <recommendedName>
        <fullName evidence="10">Endo-chitosanase</fullName>
        <ecNumber evidence="10">3.2.1.132</ecNumber>
    </recommendedName>
</protein>
<feature type="signal peptide" evidence="10">
    <location>
        <begin position="1"/>
        <end position="18"/>
    </location>
</feature>
<keyword evidence="12" id="KW-1185">Reference proteome</keyword>
<evidence type="ECO:0000256" key="10">
    <source>
        <dbReference type="RuleBase" id="RU361208"/>
    </source>
</evidence>
<evidence type="ECO:0000256" key="4">
    <source>
        <dbReference type="ARBA" id="ARBA00022525"/>
    </source>
</evidence>
<reference evidence="11 12" key="1">
    <citation type="submission" date="2019-09" db="EMBL/GenBank/DDBJ databases">
        <title>Draft genome of the ectomycorrhizal ascomycete Sphaerosporella brunnea.</title>
        <authorList>
            <consortium name="DOE Joint Genome Institute"/>
            <person name="Benucci G.M."/>
            <person name="Marozzi G."/>
            <person name="Antonielli L."/>
            <person name="Sanchez S."/>
            <person name="Marco P."/>
            <person name="Wang X."/>
            <person name="Falini L.B."/>
            <person name="Barry K."/>
            <person name="Haridas S."/>
            <person name="Lipzen A."/>
            <person name="Labutti K."/>
            <person name="Grigoriev I.V."/>
            <person name="Murat C."/>
            <person name="Martin F."/>
            <person name="Albertini E."/>
            <person name="Donnini D."/>
            <person name="Bonito G."/>
        </authorList>
    </citation>
    <scope>NUCLEOTIDE SEQUENCE [LARGE SCALE GENOMIC DNA]</scope>
    <source>
        <strain evidence="11 12">Sb_GMNB300</strain>
    </source>
</reference>
<accession>A0A5J5ESZ4</accession>
<comment type="similarity">
    <text evidence="3 10">Belongs to the glycosyl hydrolase 75 family.</text>
</comment>
<dbReference type="Proteomes" id="UP000326924">
    <property type="component" value="Unassembled WGS sequence"/>
</dbReference>
<keyword evidence="8 10" id="KW-0326">Glycosidase</keyword>
<keyword evidence="4" id="KW-0964">Secreted</keyword>
<dbReference type="AlphaFoldDB" id="A0A5J5ESZ4"/>
<comment type="caution">
    <text evidence="11">The sequence shown here is derived from an EMBL/GenBank/DDBJ whole genome shotgun (WGS) entry which is preliminary data.</text>
</comment>
<keyword evidence="7" id="KW-0119">Carbohydrate metabolism</keyword>
<evidence type="ECO:0000256" key="2">
    <source>
        <dbReference type="ARBA" id="ARBA00004613"/>
    </source>
</evidence>
<evidence type="ECO:0000313" key="11">
    <source>
        <dbReference type="EMBL" id="KAA8902930.1"/>
    </source>
</evidence>
<evidence type="ECO:0000256" key="9">
    <source>
        <dbReference type="ARBA" id="ARBA00023326"/>
    </source>
</evidence>
<evidence type="ECO:0000256" key="8">
    <source>
        <dbReference type="ARBA" id="ARBA00023295"/>
    </source>
</evidence>
<keyword evidence="5 10" id="KW-0732">Signal</keyword>
<keyword evidence="9 10" id="KW-0624">Polysaccharide degradation</keyword>
<evidence type="ECO:0000313" key="12">
    <source>
        <dbReference type="Proteomes" id="UP000326924"/>
    </source>
</evidence>
<dbReference type="Pfam" id="PF07335">
    <property type="entry name" value="Glyco_hydro_75"/>
    <property type="match status" value="1"/>
</dbReference>
<feature type="chain" id="PRO_5023977173" description="Endo-chitosanase" evidence="10">
    <location>
        <begin position="19"/>
        <end position="339"/>
    </location>
</feature>
<evidence type="ECO:0000256" key="5">
    <source>
        <dbReference type="ARBA" id="ARBA00022729"/>
    </source>
</evidence>
<name>A0A5J5ESZ4_9PEZI</name>
<organism evidence="11 12">
    <name type="scientific">Sphaerosporella brunnea</name>
    <dbReference type="NCBI Taxonomy" id="1250544"/>
    <lineage>
        <taxon>Eukaryota</taxon>
        <taxon>Fungi</taxon>
        <taxon>Dikarya</taxon>
        <taxon>Ascomycota</taxon>
        <taxon>Pezizomycotina</taxon>
        <taxon>Pezizomycetes</taxon>
        <taxon>Pezizales</taxon>
        <taxon>Pyronemataceae</taxon>
        <taxon>Sphaerosporella</taxon>
    </lineage>
</organism>
<gene>
    <name evidence="11" type="ORF">FN846DRAFT_954765</name>
</gene>
<dbReference type="GO" id="GO:0005576">
    <property type="term" value="C:extracellular region"/>
    <property type="evidence" value="ECO:0007669"/>
    <property type="project" value="UniProtKB-SubCell"/>
</dbReference>
<comment type="subcellular location">
    <subcellularLocation>
        <location evidence="2 10">Secreted</location>
    </subcellularLocation>
</comment>
<dbReference type="EC" id="3.2.1.132" evidence="10"/>